<organism evidence="1 2">
    <name type="scientific">Ficus carica</name>
    <name type="common">Common fig</name>
    <dbReference type="NCBI Taxonomy" id="3494"/>
    <lineage>
        <taxon>Eukaryota</taxon>
        <taxon>Viridiplantae</taxon>
        <taxon>Streptophyta</taxon>
        <taxon>Embryophyta</taxon>
        <taxon>Tracheophyta</taxon>
        <taxon>Spermatophyta</taxon>
        <taxon>Magnoliopsida</taxon>
        <taxon>eudicotyledons</taxon>
        <taxon>Gunneridae</taxon>
        <taxon>Pentapetalae</taxon>
        <taxon>rosids</taxon>
        <taxon>fabids</taxon>
        <taxon>Rosales</taxon>
        <taxon>Moraceae</taxon>
        <taxon>Ficeae</taxon>
        <taxon>Ficus</taxon>
    </lineage>
</organism>
<reference evidence="1" key="1">
    <citation type="submission" date="2023-07" db="EMBL/GenBank/DDBJ databases">
        <title>draft genome sequence of fig (Ficus carica).</title>
        <authorList>
            <person name="Takahashi T."/>
            <person name="Nishimura K."/>
        </authorList>
    </citation>
    <scope>NUCLEOTIDE SEQUENCE</scope>
</reference>
<gene>
    <name evidence="1" type="ORF">TIFTF001_014017</name>
</gene>
<sequence length="51" mass="5495">MAASTSSMKLGSQTNANKQQNLQCCKRLKVPEPESKKICTKDVGGVSIVEQ</sequence>
<dbReference type="Proteomes" id="UP001187192">
    <property type="component" value="Unassembled WGS sequence"/>
</dbReference>
<dbReference type="AlphaFoldDB" id="A0AA88A203"/>
<name>A0AA88A203_FICCA</name>
<evidence type="ECO:0000313" key="1">
    <source>
        <dbReference type="EMBL" id="GMN44822.1"/>
    </source>
</evidence>
<dbReference type="Gramene" id="FCD_00020316-RA">
    <property type="protein sequence ID" value="FCD_00020316-RA:cds"/>
    <property type="gene ID" value="FCD_00020316"/>
</dbReference>
<proteinExistence type="predicted"/>
<accession>A0AA88A203</accession>
<protein>
    <submittedName>
        <fullName evidence="1">Uncharacterized protein</fullName>
    </submittedName>
</protein>
<dbReference type="EMBL" id="BTGU01000019">
    <property type="protein sequence ID" value="GMN44822.1"/>
    <property type="molecule type" value="Genomic_DNA"/>
</dbReference>
<evidence type="ECO:0000313" key="2">
    <source>
        <dbReference type="Proteomes" id="UP001187192"/>
    </source>
</evidence>
<keyword evidence="2" id="KW-1185">Reference proteome</keyword>
<comment type="caution">
    <text evidence="1">The sequence shown here is derived from an EMBL/GenBank/DDBJ whole genome shotgun (WGS) entry which is preliminary data.</text>
</comment>